<evidence type="ECO:0000256" key="1">
    <source>
        <dbReference type="ARBA" id="ARBA00008460"/>
    </source>
</evidence>
<dbReference type="AlphaFoldDB" id="K1KJA0"/>
<accession>K1KJA0</accession>
<name>K1KJA0_9BURK</name>
<protein>
    <recommendedName>
        <fullName evidence="2">UPF0250 protein HMPREF9465_00657</fullName>
    </recommendedName>
</protein>
<proteinExistence type="inferred from homology"/>
<reference evidence="3 4" key="1">
    <citation type="submission" date="2012-05" db="EMBL/GenBank/DDBJ databases">
        <title>The Genome Sequence of Sutterella wadsworthensis 2_1_59BFAA.</title>
        <authorList>
            <consortium name="The Broad Institute Genome Sequencing Platform"/>
            <person name="Earl A."/>
            <person name="Ward D."/>
            <person name="Feldgarden M."/>
            <person name="Gevers D."/>
            <person name="Daigneault M."/>
            <person name="Strauss J."/>
            <person name="Allen-Vercoe E."/>
            <person name="Walker B."/>
            <person name="Young S.K."/>
            <person name="Zeng Q."/>
            <person name="Gargeya S."/>
            <person name="Fitzgerald M."/>
            <person name="Haas B."/>
            <person name="Abouelleil A."/>
            <person name="Alvarado L."/>
            <person name="Arachchi H.M."/>
            <person name="Berlin A.M."/>
            <person name="Chapman S.B."/>
            <person name="Goldberg J."/>
            <person name="Griggs A."/>
            <person name="Gujja S."/>
            <person name="Hansen M."/>
            <person name="Howarth C."/>
            <person name="Imamovic A."/>
            <person name="Larimer J."/>
            <person name="McCowen C."/>
            <person name="Montmayeur A."/>
            <person name="Murphy C."/>
            <person name="Neiman D."/>
            <person name="Pearson M."/>
            <person name="Priest M."/>
            <person name="Roberts A."/>
            <person name="Saif S."/>
            <person name="Shea T."/>
            <person name="Sisk P."/>
            <person name="Sykes S."/>
            <person name="Wortman J."/>
            <person name="Nusbaum C."/>
            <person name="Birren B."/>
        </authorList>
    </citation>
    <scope>NUCLEOTIDE SEQUENCE [LARGE SCALE GENOMIC DNA]</scope>
    <source>
        <strain evidence="3 4">2_1_59BFAA</strain>
    </source>
</reference>
<gene>
    <name evidence="3" type="ORF">HMPREF9465_00657</name>
</gene>
<dbReference type="SUPFAM" id="SSF117991">
    <property type="entry name" value="YbeD/HP0495-like"/>
    <property type="match status" value="1"/>
</dbReference>
<dbReference type="Proteomes" id="UP000005835">
    <property type="component" value="Unassembled WGS sequence"/>
</dbReference>
<dbReference type="STRING" id="742823.HMPREF9465_00657"/>
<dbReference type="InterPro" id="IPR027471">
    <property type="entry name" value="YbeD-like_sf"/>
</dbReference>
<keyword evidence="4" id="KW-1185">Reference proteome</keyword>
<dbReference type="InterPro" id="IPR007454">
    <property type="entry name" value="UPF0250_YbeD-like"/>
</dbReference>
<dbReference type="Pfam" id="PF04359">
    <property type="entry name" value="DUF493"/>
    <property type="match status" value="1"/>
</dbReference>
<dbReference type="PATRIC" id="fig|742823.3.peg.660"/>
<dbReference type="HOGENOM" id="CLU_161438_1_2_4"/>
<organism evidence="3 4">
    <name type="scientific">Sutterella wadsworthensis 2_1_59BFAA</name>
    <dbReference type="NCBI Taxonomy" id="742823"/>
    <lineage>
        <taxon>Bacteria</taxon>
        <taxon>Pseudomonadati</taxon>
        <taxon>Pseudomonadota</taxon>
        <taxon>Betaproteobacteria</taxon>
        <taxon>Burkholderiales</taxon>
        <taxon>Sutterellaceae</taxon>
        <taxon>Sutterella</taxon>
    </lineage>
</organism>
<dbReference type="HAMAP" id="MF_00659">
    <property type="entry name" value="UPF0250"/>
    <property type="match status" value="1"/>
</dbReference>
<dbReference type="PANTHER" id="PTHR38036">
    <property type="entry name" value="UPF0250 PROTEIN YBED"/>
    <property type="match status" value="1"/>
</dbReference>
<dbReference type="EMBL" id="ADMG01000017">
    <property type="protein sequence ID" value="EKB31789.1"/>
    <property type="molecule type" value="Genomic_DNA"/>
</dbReference>
<dbReference type="PANTHER" id="PTHR38036:SF1">
    <property type="entry name" value="UPF0250 PROTEIN YBED"/>
    <property type="match status" value="1"/>
</dbReference>
<evidence type="ECO:0000313" key="3">
    <source>
        <dbReference type="EMBL" id="EKB31789.1"/>
    </source>
</evidence>
<dbReference type="Gene3D" id="3.30.70.260">
    <property type="match status" value="1"/>
</dbReference>
<evidence type="ECO:0000313" key="4">
    <source>
        <dbReference type="Proteomes" id="UP000005835"/>
    </source>
</evidence>
<sequence>MNDNSKPQPDDLTPVMVFPMLNFPIKIMGLNQPEFPVAISELASGHFADFDKGTMTTALSKTGKYLALSIMVNAQSQEQLDNFYRALTAHPMVKVAL</sequence>
<comment type="similarity">
    <text evidence="1 2">Belongs to the UPF0250 family.</text>
</comment>
<dbReference type="RefSeq" id="WP_005434125.1">
    <property type="nucleotide sequence ID" value="NZ_JH815514.1"/>
</dbReference>
<dbReference type="eggNOG" id="COG2921">
    <property type="taxonomic scope" value="Bacteria"/>
</dbReference>
<evidence type="ECO:0000256" key="2">
    <source>
        <dbReference type="HAMAP-Rule" id="MF_00659"/>
    </source>
</evidence>
<comment type="caution">
    <text evidence="3">The sequence shown here is derived from an EMBL/GenBank/DDBJ whole genome shotgun (WGS) entry which is preliminary data.</text>
</comment>